<keyword evidence="3 6" id="KW-0808">Transferase</keyword>
<dbReference type="EMBL" id="JAOB01000060">
    <property type="protein sequence ID" value="EUA30072.1"/>
    <property type="molecule type" value="Genomic_DNA"/>
</dbReference>
<dbReference type="PANTHER" id="PTHR43369:SF2">
    <property type="entry name" value="PHOSPHORIBOSYLGLYCINAMIDE FORMYLTRANSFERASE"/>
    <property type="match status" value="1"/>
</dbReference>
<protein>
    <recommendedName>
        <fullName evidence="2">phosphoribosylglycinamide formyltransferase 1</fullName>
        <ecNumber evidence="2">2.1.2.2</ecNumber>
    </recommendedName>
</protein>
<evidence type="ECO:0000256" key="3">
    <source>
        <dbReference type="ARBA" id="ARBA00022679"/>
    </source>
</evidence>
<proteinExistence type="predicted"/>
<dbReference type="GO" id="GO:0004644">
    <property type="term" value="F:phosphoribosylglycinamide formyltransferase activity"/>
    <property type="evidence" value="ECO:0007669"/>
    <property type="project" value="UniProtKB-EC"/>
</dbReference>
<reference evidence="6" key="1">
    <citation type="submission" date="2014-01" db="EMBL/GenBank/DDBJ databases">
        <authorList>
            <person name="Brown-Elliot B."/>
            <person name="Wallace R."/>
            <person name="Lenaerts A."/>
            <person name="Ordway D."/>
            <person name="DeGroote M.A."/>
            <person name="Parker T."/>
            <person name="Sizemore C."/>
            <person name="Tallon L.J."/>
            <person name="Sadzewicz L.K."/>
            <person name="Sengamalay N."/>
            <person name="Fraser C.M."/>
            <person name="Hine E."/>
            <person name="Shefchek K.A."/>
            <person name="Das S.P."/>
            <person name="Tettelin H."/>
        </authorList>
    </citation>
    <scope>NUCLEOTIDE SEQUENCE [LARGE SCALE GENOMIC DNA]</scope>
    <source>
        <strain evidence="6">4042</strain>
    </source>
</reference>
<dbReference type="PANTHER" id="PTHR43369">
    <property type="entry name" value="PHOSPHORIBOSYLGLYCINAMIDE FORMYLTRANSFERASE"/>
    <property type="match status" value="1"/>
</dbReference>
<dbReference type="GO" id="GO:0005829">
    <property type="term" value="C:cytosol"/>
    <property type="evidence" value="ECO:0007669"/>
    <property type="project" value="TreeGrafter"/>
</dbReference>
<organism evidence="6">
    <name type="scientific">Mycobacterium xenopi 4042</name>
    <dbReference type="NCBI Taxonomy" id="1299334"/>
    <lineage>
        <taxon>Bacteria</taxon>
        <taxon>Bacillati</taxon>
        <taxon>Actinomycetota</taxon>
        <taxon>Actinomycetes</taxon>
        <taxon>Mycobacteriales</taxon>
        <taxon>Mycobacteriaceae</taxon>
        <taxon>Mycobacterium</taxon>
    </lineage>
</organism>
<keyword evidence="4" id="KW-0658">Purine biosynthesis</keyword>
<dbReference type="PATRIC" id="fig|1299334.3.peg.6010"/>
<accession>X8ADQ0</accession>
<dbReference type="EC" id="2.1.2.2" evidence="2"/>
<dbReference type="GO" id="GO:0006189">
    <property type="term" value="P:'de novo' IMP biosynthetic process"/>
    <property type="evidence" value="ECO:0007669"/>
    <property type="project" value="TreeGrafter"/>
</dbReference>
<sequence>MADALAYGVKVTGCTVHLIDAGIDTGPILAQQAVPVLDGDDEETLHERIKVVERRLLVEVVAAVATSGVTWIGRKATIG</sequence>
<dbReference type="SUPFAM" id="SSF53328">
    <property type="entry name" value="Formyltransferase"/>
    <property type="match status" value="1"/>
</dbReference>
<dbReference type="InterPro" id="IPR036477">
    <property type="entry name" value="Formyl_transf_N_sf"/>
</dbReference>
<comment type="caution">
    <text evidence="6">The sequence shown here is derived from an EMBL/GenBank/DDBJ whole genome shotgun (WGS) entry which is preliminary data.</text>
</comment>
<evidence type="ECO:0000256" key="2">
    <source>
        <dbReference type="ARBA" id="ARBA00012254"/>
    </source>
</evidence>
<feature type="domain" description="Formyl transferase N-terminal" evidence="5">
    <location>
        <begin position="3"/>
        <end position="61"/>
    </location>
</feature>
<evidence type="ECO:0000259" key="5">
    <source>
        <dbReference type="Pfam" id="PF00551"/>
    </source>
</evidence>
<dbReference type="AlphaFoldDB" id="X8ADQ0"/>
<dbReference type="Pfam" id="PF00551">
    <property type="entry name" value="Formyl_trans_N"/>
    <property type="match status" value="1"/>
</dbReference>
<evidence type="ECO:0000313" key="6">
    <source>
        <dbReference type="EMBL" id="EUA30072.1"/>
    </source>
</evidence>
<name>X8ADQ0_MYCXE</name>
<gene>
    <name evidence="6" type="ORF">I553_4328</name>
</gene>
<evidence type="ECO:0000256" key="1">
    <source>
        <dbReference type="ARBA" id="ARBA00005054"/>
    </source>
</evidence>
<dbReference type="Gene3D" id="3.40.50.170">
    <property type="entry name" value="Formyl transferase, N-terminal domain"/>
    <property type="match status" value="1"/>
</dbReference>
<evidence type="ECO:0000256" key="4">
    <source>
        <dbReference type="ARBA" id="ARBA00022755"/>
    </source>
</evidence>
<comment type="pathway">
    <text evidence="1">Purine metabolism; IMP biosynthesis via de novo pathway; N(2)-formyl-N(1)-(5-phospho-D-ribosyl)glycinamide from N(1)-(5-phospho-D-ribosyl)glycinamide (10-formyl THF route): step 1/1.</text>
</comment>
<dbReference type="InterPro" id="IPR002376">
    <property type="entry name" value="Formyl_transf_N"/>
</dbReference>